<dbReference type="InterPro" id="IPR029058">
    <property type="entry name" value="AB_hydrolase_fold"/>
</dbReference>
<keyword evidence="7" id="KW-1185">Reference proteome</keyword>
<comment type="caution">
    <text evidence="6">The sequence shown here is derived from an EMBL/GenBank/DDBJ whole genome shotgun (WGS) entry which is preliminary data.</text>
</comment>
<evidence type="ECO:0000256" key="4">
    <source>
        <dbReference type="RuleBase" id="RU004262"/>
    </source>
</evidence>
<organism evidence="6 7">
    <name type="scientific">Dreissena polymorpha</name>
    <name type="common">Zebra mussel</name>
    <name type="synonym">Mytilus polymorpha</name>
    <dbReference type="NCBI Taxonomy" id="45954"/>
    <lineage>
        <taxon>Eukaryota</taxon>
        <taxon>Metazoa</taxon>
        <taxon>Spiralia</taxon>
        <taxon>Lophotrochozoa</taxon>
        <taxon>Mollusca</taxon>
        <taxon>Bivalvia</taxon>
        <taxon>Autobranchia</taxon>
        <taxon>Heteroconchia</taxon>
        <taxon>Euheterodonta</taxon>
        <taxon>Imparidentia</taxon>
        <taxon>Neoheterodontei</taxon>
        <taxon>Myida</taxon>
        <taxon>Dreissenoidea</taxon>
        <taxon>Dreissenidae</taxon>
        <taxon>Dreissena</taxon>
    </lineage>
</organism>
<dbReference type="SUPFAM" id="SSF53474">
    <property type="entry name" value="alpha/beta-Hydrolases"/>
    <property type="match status" value="1"/>
</dbReference>
<gene>
    <name evidence="6" type="ORF">DPMN_081419</name>
</gene>
<dbReference type="Pfam" id="PF00151">
    <property type="entry name" value="Lipase"/>
    <property type="match status" value="1"/>
</dbReference>
<feature type="domain" description="Lipase" evidence="5">
    <location>
        <begin position="1"/>
        <end position="67"/>
    </location>
</feature>
<accession>A0A9D3Y5X8</accession>
<keyword evidence="3" id="KW-0964">Secreted</keyword>
<dbReference type="Gene3D" id="3.40.50.1820">
    <property type="entry name" value="alpha/beta hydrolase"/>
    <property type="match status" value="1"/>
</dbReference>
<dbReference type="GO" id="GO:0016298">
    <property type="term" value="F:lipase activity"/>
    <property type="evidence" value="ECO:0007669"/>
    <property type="project" value="InterPro"/>
</dbReference>
<name>A0A9D3Y5X8_DREPO</name>
<dbReference type="InterPro" id="IPR013818">
    <property type="entry name" value="Lipase"/>
</dbReference>
<dbReference type="GO" id="GO:0005615">
    <property type="term" value="C:extracellular space"/>
    <property type="evidence" value="ECO:0007669"/>
    <property type="project" value="TreeGrafter"/>
</dbReference>
<dbReference type="PANTHER" id="PTHR11610">
    <property type="entry name" value="LIPASE"/>
    <property type="match status" value="1"/>
</dbReference>
<protein>
    <recommendedName>
        <fullName evidence="5">Lipase domain-containing protein</fullName>
    </recommendedName>
</protein>
<dbReference type="InterPro" id="IPR000734">
    <property type="entry name" value="TAG_lipase"/>
</dbReference>
<dbReference type="EMBL" id="JAIWYP010000016">
    <property type="protein sequence ID" value="KAH3693980.1"/>
    <property type="molecule type" value="Genomic_DNA"/>
</dbReference>
<evidence type="ECO:0000256" key="3">
    <source>
        <dbReference type="ARBA" id="ARBA00022525"/>
    </source>
</evidence>
<evidence type="ECO:0000256" key="2">
    <source>
        <dbReference type="ARBA" id="ARBA00010701"/>
    </source>
</evidence>
<dbReference type="AlphaFoldDB" id="A0A9D3Y5X8"/>
<reference evidence="6" key="1">
    <citation type="journal article" date="2019" name="bioRxiv">
        <title>The Genome of the Zebra Mussel, Dreissena polymorpha: A Resource for Invasive Species Research.</title>
        <authorList>
            <person name="McCartney M.A."/>
            <person name="Auch B."/>
            <person name="Kono T."/>
            <person name="Mallez S."/>
            <person name="Zhang Y."/>
            <person name="Obille A."/>
            <person name="Becker A."/>
            <person name="Abrahante J.E."/>
            <person name="Garbe J."/>
            <person name="Badalamenti J.P."/>
            <person name="Herman A."/>
            <person name="Mangelson H."/>
            <person name="Liachko I."/>
            <person name="Sullivan S."/>
            <person name="Sone E.D."/>
            <person name="Koren S."/>
            <person name="Silverstein K.A.T."/>
            <person name="Beckman K.B."/>
            <person name="Gohl D.M."/>
        </authorList>
    </citation>
    <scope>NUCLEOTIDE SEQUENCE</scope>
    <source>
        <strain evidence="6">Duluth1</strain>
        <tissue evidence="6">Whole animal</tissue>
    </source>
</reference>
<dbReference type="Proteomes" id="UP000828390">
    <property type="component" value="Unassembled WGS sequence"/>
</dbReference>
<evidence type="ECO:0000313" key="6">
    <source>
        <dbReference type="EMBL" id="KAH3693980.1"/>
    </source>
</evidence>
<comment type="subcellular location">
    <subcellularLocation>
        <location evidence="1">Secreted</location>
    </subcellularLocation>
</comment>
<evidence type="ECO:0000313" key="7">
    <source>
        <dbReference type="Proteomes" id="UP000828390"/>
    </source>
</evidence>
<proteinExistence type="inferred from homology"/>
<evidence type="ECO:0000259" key="5">
    <source>
        <dbReference type="Pfam" id="PF00151"/>
    </source>
</evidence>
<sequence length="88" mass="9613">MRVLELFIESIISNCNFRAQPCSSRADFQAGRCNTCGAGCANMGYNSNSQQPPNGTYYLSTNGKSPYCKGCVAKLARSLLPWLNDSSY</sequence>
<comment type="similarity">
    <text evidence="2 4">Belongs to the AB hydrolase superfamily. Lipase family.</text>
</comment>
<evidence type="ECO:0000256" key="1">
    <source>
        <dbReference type="ARBA" id="ARBA00004613"/>
    </source>
</evidence>
<dbReference type="GO" id="GO:0016042">
    <property type="term" value="P:lipid catabolic process"/>
    <property type="evidence" value="ECO:0007669"/>
    <property type="project" value="TreeGrafter"/>
</dbReference>
<reference evidence="6" key="2">
    <citation type="submission" date="2020-11" db="EMBL/GenBank/DDBJ databases">
        <authorList>
            <person name="McCartney M.A."/>
            <person name="Auch B."/>
            <person name="Kono T."/>
            <person name="Mallez S."/>
            <person name="Becker A."/>
            <person name="Gohl D.M."/>
            <person name="Silverstein K.A.T."/>
            <person name="Koren S."/>
            <person name="Bechman K.B."/>
            <person name="Herman A."/>
            <person name="Abrahante J.E."/>
            <person name="Garbe J."/>
        </authorList>
    </citation>
    <scope>NUCLEOTIDE SEQUENCE</scope>
    <source>
        <strain evidence="6">Duluth1</strain>
        <tissue evidence="6">Whole animal</tissue>
    </source>
</reference>